<dbReference type="Gene3D" id="2.60.40.1180">
    <property type="entry name" value="Golgi alpha-mannosidase II"/>
    <property type="match status" value="1"/>
</dbReference>
<sequence length="739" mass="82262">MRVTRTTRHRIAPSRYVARAPEPTLRGSTHPSDLGVTVRPGGVDVAIIATHASLVEFCAVDRDPDGTIHERRFALNGPRLGVWTGFVPGIKPGQHYGFRVHGRWDPDAGMRHNPAKLLLDPYGRGVAGGYDLGPACFSHEVDDDLAPVPGPRVINNLDSAPHVPHSVVVDEAFDGHVTHLDTPWDSTVLYEAHVRGLTMTMPGVPQHLRGTYAGVAHPATIRHLQRLGVTAIELLPIQAKLSEPFLVEKGFENYWGYNTLGFFSPEPSYATAAAQAEGPSAVLREVKGMVSLLHEAGIEVILDVVYNHTCEAGIDGPTLSWRGLGESTYYLQTSTTPVDFIDVTGTGNSLDFRLRRVIQMSLDSLRYWVEKVGVDGFRFDLAVTLGRQGREFNSHHPFFVAMTTDPVLRSRKLINEPWDIGPNGWRTGQFPAPTADWNDRFRNAVRSFWLTDQHHQAQGHRPHDSRELVTRLSGSADLFSRGRIPGGRGTFASINFITAHDGFTLRDLVTYNDKHNEANDEGNRDGSNDNRSWNHGTEGPDPELRAARLKSMRNLMATLVLSAGTPMLTAGDEIARTQNGNNNAYCQDNSLSWIDWQTEEWQDDFLATVAYLLRLRREHTVFRPTGFFTGTPRAEDSIPDVTWIDRDGREMPAWKWFEPTSRSFQMLRSGGGHDVDALVVINGLNEDTEFTLPIGRGRPFDLVWDSASARPEIFNDLQDPGSRILLEAQSIRLYLSNPA</sequence>
<dbReference type="InterPro" id="IPR014756">
    <property type="entry name" value="Ig_E-set"/>
</dbReference>
<evidence type="ECO:0000313" key="7">
    <source>
        <dbReference type="Proteomes" id="UP000705983"/>
    </source>
</evidence>
<dbReference type="SUPFAM" id="SSF81296">
    <property type="entry name" value="E set domains"/>
    <property type="match status" value="1"/>
</dbReference>
<dbReference type="InterPro" id="IPR017853">
    <property type="entry name" value="GH"/>
</dbReference>
<dbReference type="InterPro" id="IPR004193">
    <property type="entry name" value="Glyco_hydro_13_N"/>
</dbReference>
<organism evidence="6 7">
    <name type="scientific">Flaviflexus equikiangi</name>
    <dbReference type="NCBI Taxonomy" id="2758573"/>
    <lineage>
        <taxon>Bacteria</taxon>
        <taxon>Bacillati</taxon>
        <taxon>Actinomycetota</taxon>
        <taxon>Actinomycetes</taxon>
        <taxon>Actinomycetales</taxon>
        <taxon>Actinomycetaceae</taxon>
        <taxon>Flaviflexus</taxon>
    </lineage>
</organism>
<dbReference type="CDD" id="cd02856">
    <property type="entry name" value="E_set_GDE_Isoamylase_N"/>
    <property type="match status" value="1"/>
</dbReference>
<proteinExistence type="inferred from homology"/>
<dbReference type="CDD" id="cd11326">
    <property type="entry name" value="AmyAc_Glg_debranch"/>
    <property type="match status" value="1"/>
</dbReference>
<comment type="caution">
    <text evidence="6">The sequence shown here is derived from an EMBL/GenBank/DDBJ whole genome shotgun (WGS) entry which is preliminary data.</text>
</comment>
<feature type="compositionally biased region" description="Basic and acidic residues" evidence="4">
    <location>
        <begin position="516"/>
        <end position="528"/>
    </location>
</feature>
<dbReference type="SUPFAM" id="SSF51445">
    <property type="entry name" value="(Trans)glycosidases"/>
    <property type="match status" value="1"/>
</dbReference>
<dbReference type="Gene3D" id="2.60.40.10">
    <property type="entry name" value="Immunoglobulins"/>
    <property type="match status" value="1"/>
</dbReference>
<dbReference type="InterPro" id="IPR013783">
    <property type="entry name" value="Ig-like_fold"/>
</dbReference>
<evidence type="ECO:0000256" key="3">
    <source>
        <dbReference type="ARBA" id="ARBA00023295"/>
    </source>
</evidence>
<evidence type="ECO:0000256" key="2">
    <source>
        <dbReference type="ARBA" id="ARBA00022801"/>
    </source>
</evidence>
<dbReference type="Proteomes" id="UP000705983">
    <property type="component" value="Unassembled WGS sequence"/>
</dbReference>
<reference evidence="7" key="1">
    <citation type="submission" date="2021-02" db="EMBL/GenBank/DDBJ databases">
        <title>Leucobacter sp. CX169.</title>
        <authorList>
            <person name="Cheng Y."/>
        </authorList>
    </citation>
    <scope>NUCLEOTIDE SEQUENCE [LARGE SCALE GENOMIC DNA]</scope>
    <source>
        <strain evidence="7">JY899</strain>
    </source>
</reference>
<dbReference type="InterPro" id="IPR011837">
    <property type="entry name" value="Glycogen_debranch_GlgX"/>
</dbReference>
<dbReference type="Gene3D" id="3.20.20.80">
    <property type="entry name" value="Glycosidases"/>
    <property type="match status" value="1"/>
</dbReference>
<dbReference type="SUPFAM" id="SSF51011">
    <property type="entry name" value="Glycosyl hydrolase domain"/>
    <property type="match status" value="1"/>
</dbReference>
<dbReference type="InterPro" id="IPR006047">
    <property type="entry name" value="GH13_cat_dom"/>
</dbReference>
<feature type="region of interest" description="Disordered" evidence="4">
    <location>
        <begin position="516"/>
        <end position="543"/>
    </location>
</feature>
<name>A0ABS2TFN6_9ACTO</name>
<feature type="domain" description="Glycosyl hydrolase family 13 catalytic" evidence="5">
    <location>
        <begin position="187"/>
        <end position="616"/>
    </location>
</feature>
<accession>A0ABS2TFN6</accession>
<keyword evidence="3" id="KW-0326">Glycosidase</keyword>
<gene>
    <name evidence="6" type="primary">glgX</name>
    <name evidence="6" type="ORF">JVW63_07100</name>
</gene>
<evidence type="ECO:0000256" key="1">
    <source>
        <dbReference type="ARBA" id="ARBA00008061"/>
    </source>
</evidence>
<keyword evidence="2" id="KW-0378">Hydrolase</keyword>
<dbReference type="SMART" id="SM00642">
    <property type="entry name" value="Aamy"/>
    <property type="match status" value="1"/>
</dbReference>
<comment type="similarity">
    <text evidence="1">Belongs to the glycosyl hydrolase 13 family.</text>
</comment>
<keyword evidence="7" id="KW-1185">Reference proteome</keyword>
<evidence type="ECO:0000259" key="5">
    <source>
        <dbReference type="SMART" id="SM00642"/>
    </source>
</evidence>
<dbReference type="PANTHER" id="PTHR43002">
    <property type="entry name" value="GLYCOGEN DEBRANCHING ENZYME"/>
    <property type="match status" value="1"/>
</dbReference>
<evidence type="ECO:0000313" key="6">
    <source>
        <dbReference type="EMBL" id="MBM9433460.1"/>
    </source>
</evidence>
<dbReference type="EMBL" id="JAFFJS010000004">
    <property type="protein sequence ID" value="MBM9433460.1"/>
    <property type="molecule type" value="Genomic_DNA"/>
</dbReference>
<protein>
    <submittedName>
        <fullName evidence="6">Glycogen debranching protein GlgX</fullName>
    </submittedName>
</protein>
<dbReference type="InterPro" id="IPR013780">
    <property type="entry name" value="Glyco_hydro_b"/>
</dbReference>
<evidence type="ECO:0000256" key="4">
    <source>
        <dbReference type="SAM" id="MobiDB-lite"/>
    </source>
</evidence>
<dbReference type="NCBIfam" id="TIGR02100">
    <property type="entry name" value="glgX_debranch"/>
    <property type="match status" value="1"/>
</dbReference>
<dbReference type="Pfam" id="PF02922">
    <property type="entry name" value="CBM_48"/>
    <property type="match status" value="1"/>
</dbReference>
<dbReference type="InterPro" id="IPR044505">
    <property type="entry name" value="GlgX_Isoamylase_N_E_set"/>
</dbReference>